<dbReference type="RefSeq" id="WP_344445590.1">
    <property type="nucleotide sequence ID" value="NZ_BAAALF010000173.1"/>
</dbReference>
<name>A0ABP4HH35_9ACTN</name>
<dbReference type="Pfam" id="PF12697">
    <property type="entry name" value="Abhydrolase_6"/>
    <property type="match status" value="1"/>
</dbReference>
<dbReference type="PRINTS" id="PR00111">
    <property type="entry name" value="ABHYDROLASE"/>
</dbReference>
<dbReference type="Proteomes" id="UP001500037">
    <property type="component" value="Unassembled WGS sequence"/>
</dbReference>
<dbReference type="InterPro" id="IPR000073">
    <property type="entry name" value="AB_hydrolase_1"/>
</dbReference>
<dbReference type="SUPFAM" id="SSF53474">
    <property type="entry name" value="alpha/beta-Hydrolases"/>
    <property type="match status" value="1"/>
</dbReference>
<evidence type="ECO:0000259" key="1">
    <source>
        <dbReference type="Pfam" id="PF12697"/>
    </source>
</evidence>
<dbReference type="InterPro" id="IPR050228">
    <property type="entry name" value="Carboxylesterase_BioH"/>
</dbReference>
<protein>
    <submittedName>
        <fullName evidence="2">Alpha/beta hydrolase</fullName>
    </submittedName>
</protein>
<organism evidence="2 3">
    <name type="scientific">Kitasatospora nipponensis</name>
    <dbReference type="NCBI Taxonomy" id="258049"/>
    <lineage>
        <taxon>Bacteria</taxon>
        <taxon>Bacillati</taxon>
        <taxon>Actinomycetota</taxon>
        <taxon>Actinomycetes</taxon>
        <taxon>Kitasatosporales</taxon>
        <taxon>Streptomycetaceae</taxon>
        <taxon>Kitasatospora</taxon>
    </lineage>
</organism>
<evidence type="ECO:0000313" key="3">
    <source>
        <dbReference type="Proteomes" id="UP001500037"/>
    </source>
</evidence>
<dbReference type="InterPro" id="IPR029058">
    <property type="entry name" value="AB_hydrolase_fold"/>
</dbReference>
<dbReference type="InterPro" id="IPR000639">
    <property type="entry name" value="Epox_hydrolase-like"/>
</dbReference>
<feature type="domain" description="AB hydrolase-1" evidence="1">
    <location>
        <begin position="31"/>
        <end position="265"/>
    </location>
</feature>
<proteinExistence type="predicted"/>
<dbReference type="Gene3D" id="3.40.50.1820">
    <property type="entry name" value="alpha/beta hydrolase"/>
    <property type="match status" value="1"/>
</dbReference>
<dbReference type="PANTHER" id="PTHR43194">
    <property type="entry name" value="HYDROLASE ALPHA/BETA FOLD FAMILY"/>
    <property type="match status" value="1"/>
</dbReference>
<dbReference type="PANTHER" id="PTHR43194:SF2">
    <property type="entry name" value="PEROXISOMAL MEMBRANE PROTEIN LPX1"/>
    <property type="match status" value="1"/>
</dbReference>
<reference evidence="3" key="1">
    <citation type="journal article" date="2019" name="Int. J. Syst. Evol. Microbiol.">
        <title>The Global Catalogue of Microorganisms (GCM) 10K type strain sequencing project: providing services to taxonomists for standard genome sequencing and annotation.</title>
        <authorList>
            <consortium name="The Broad Institute Genomics Platform"/>
            <consortium name="The Broad Institute Genome Sequencing Center for Infectious Disease"/>
            <person name="Wu L."/>
            <person name="Ma J."/>
        </authorList>
    </citation>
    <scope>NUCLEOTIDE SEQUENCE [LARGE SCALE GENOMIC DNA]</scope>
    <source>
        <strain evidence="3">JCM 13004</strain>
    </source>
</reference>
<dbReference type="PRINTS" id="PR00412">
    <property type="entry name" value="EPOXHYDRLASE"/>
</dbReference>
<gene>
    <name evidence="2" type="ORF">GCM10009665_63790</name>
</gene>
<keyword evidence="3" id="KW-1185">Reference proteome</keyword>
<sequence length="274" mass="28666">MTSTLTPRTQYLELPGGTIAFDDTNGAGTPVVLIPGMLDTRATYRHLHPLLTAAGHRVITMDLRGLGESSVAWDDYSPAAIATDVIALLQHLGVERAVLAGSSYTGATVVKVATTAPDLVAGIVLLDAFIENPQPNALVKLLVKAVGEAIVYVPSIWGLYLNKMAFPSGGPADRAAHTAALVADLRAPGHRVATRGYVRGDSAPVGWTAGVRCPALVVMGDKDPDFTDPKALAERQAAALNGRVVMIEGAGHYPMAEFPQATADALLPFLAEVV</sequence>
<dbReference type="GO" id="GO:0016787">
    <property type="term" value="F:hydrolase activity"/>
    <property type="evidence" value="ECO:0007669"/>
    <property type="project" value="UniProtKB-KW"/>
</dbReference>
<accession>A0ABP4HH35</accession>
<comment type="caution">
    <text evidence="2">The sequence shown here is derived from an EMBL/GenBank/DDBJ whole genome shotgun (WGS) entry which is preliminary data.</text>
</comment>
<dbReference type="EMBL" id="BAAALF010000173">
    <property type="protein sequence ID" value="GAA1265917.1"/>
    <property type="molecule type" value="Genomic_DNA"/>
</dbReference>
<keyword evidence="2" id="KW-0378">Hydrolase</keyword>
<evidence type="ECO:0000313" key="2">
    <source>
        <dbReference type="EMBL" id="GAA1265917.1"/>
    </source>
</evidence>